<name>A0A9D4KCW4_DREPO</name>
<evidence type="ECO:0000313" key="1">
    <source>
        <dbReference type="EMBL" id="KAH3836921.1"/>
    </source>
</evidence>
<comment type="caution">
    <text evidence="1">The sequence shown here is derived from an EMBL/GenBank/DDBJ whole genome shotgun (WGS) entry which is preliminary data.</text>
</comment>
<accession>A0A9D4KCW4</accession>
<dbReference type="Proteomes" id="UP000828390">
    <property type="component" value="Unassembled WGS sequence"/>
</dbReference>
<evidence type="ECO:0000313" key="2">
    <source>
        <dbReference type="Proteomes" id="UP000828390"/>
    </source>
</evidence>
<dbReference type="EMBL" id="JAIWYP010000004">
    <property type="protein sequence ID" value="KAH3836921.1"/>
    <property type="molecule type" value="Genomic_DNA"/>
</dbReference>
<gene>
    <name evidence="1" type="ORF">DPMN_110297</name>
</gene>
<organism evidence="1 2">
    <name type="scientific">Dreissena polymorpha</name>
    <name type="common">Zebra mussel</name>
    <name type="synonym">Mytilus polymorpha</name>
    <dbReference type="NCBI Taxonomy" id="45954"/>
    <lineage>
        <taxon>Eukaryota</taxon>
        <taxon>Metazoa</taxon>
        <taxon>Spiralia</taxon>
        <taxon>Lophotrochozoa</taxon>
        <taxon>Mollusca</taxon>
        <taxon>Bivalvia</taxon>
        <taxon>Autobranchia</taxon>
        <taxon>Heteroconchia</taxon>
        <taxon>Euheterodonta</taxon>
        <taxon>Imparidentia</taxon>
        <taxon>Neoheterodontei</taxon>
        <taxon>Myida</taxon>
        <taxon>Dreissenoidea</taxon>
        <taxon>Dreissenidae</taxon>
        <taxon>Dreissena</taxon>
    </lineage>
</organism>
<keyword evidence="2" id="KW-1185">Reference proteome</keyword>
<reference evidence="1" key="1">
    <citation type="journal article" date="2019" name="bioRxiv">
        <title>The Genome of the Zebra Mussel, Dreissena polymorpha: A Resource for Invasive Species Research.</title>
        <authorList>
            <person name="McCartney M.A."/>
            <person name="Auch B."/>
            <person name="Kono T."/>
            <person name="Mallez S."/>
            <person name="Zhang Y."/>
            <person name="Obille A."/>
            <person name="Becker A."/>
            <person name="Abrahante J.E."/>
            <person name="Garbe J."/>
            <person name="Badalamenti J.P."/>
            <person name="Herman A."/>
            <person name="Mangelson H."/>
            <person name="Liachko I."/>
            <person name="Sullivan S."/>
            <person name="Sone E.D."/>
            <person name="Koren S."/>
            <person name="Silverstein K.A.T."/>
            <person name="Beckman K.B."/>
            <person name="Gohl D.M."/>
        </authorList>
    </citation>
    <scope>NUCLEOTIDE SEQUENCE</scope>
    <source>
        <strain evidence="1">Duluth1</strain>
        <tissue evidence="1">Whole animal</tissue>
    </source>
</reference>
<protein>
    <submittedName>
        <fullName evidence="1">Uncharacterized protein</fullName>
    </submittedName>
</protein>
<dbReference type="AlphaFoldDB" id="A0A9D4KCW4"/>
<proteinExistence type="predicted"/>
<sequence length="95" mass="11176">MNGIEIRPVNVDISFWKRLPKDKVPTDKDSQRKQEIFWYFLQNNLQKPRRKTVVKEKTQRDDIDRKPLIAPPTHMNVIVTHQEGSPASDDAFVYA</sequence>
<reference evidence="1" key="2">
    <citation type="submission" date="2020-11" db="EMBL/GenBank/DDBJ databases">
        <authorList>
            <person name="McCartney M.A."/>
            <person name="Auch B."/>
            <person name="Kono T."/>
            <person name="Mallez S."/>
            <person name="Becker A."/>
            <person name="Gohl D.M."/>
            <person name="Silverstein K.A.T."/>
            <person name="Koren S."/>
            <person name="Bechman K.B."/>
            <person name="Herman A."/>
            <person name="Abrahante J.E."/>
            <person name="Garbe J."/>
        </authorList>
    </citation>
    <scope>NUCLEOTIDE SEQUENCE</scope>
    <source>
        <strain evidence="1">Duluth1</strain>
        <tissue evidence="1">Whole animal</tissue>
    </source>
</reference>